<feature type="chain" id="PRO_5044636883" evidence="2">
    <location>
        <begin position="27"/>
        <end position="294"/>
    </location>
</feature>
<feature type="compositionally biased region" description="Polar residues" evidence="1">
    <location>
        <begin position="220"/>
        <end position="250"/>
    </location>
</feature>
<evidence type="ECO:0000313" key="4">
    <source>
        <dbReference type="RefSeq" id="XP_015514895.1"/>
    </source>
</evidence>
<dbReference type="Proteomes" id="UP000829291">
    <property type="component" value="Chromosome 5"/>
</dbReference>
<dbReference type="KEGG" id="nlo:107220716"/>
<dbReference type="AlphaFoldDB" id="A0A6J0BJN6"/>
<evidence type="ECO:0000256" key="2">
    <source>
        <dbReference type="SAM" id="SignalP"/>
    </source>
</evidence>
<dbReference type="RefSeq" id="XP_015514895.1">
    <property type="nucleotide sequence ID" value="XM_015659409.1"/>
</dbReference>
<evidence type="ECO:0000313" key="6">
    <source>
        <dbReference type="RefSeq" id="XP_015514897.1"/>
    </source>
</evidence>
<dbReference type="RefSeq" id="XP_015514897.1">
    <property type="nucleotide sequence ID" value="XM_015659411.1"/>
</dbReference>
<gene>
    <name evidence="4 5 6" type="primary">LOC107220716</name>
</gene>
<dbReference type="GeneID" id="107220716"/>
<sequence length="294" mass="31893">MIIRPLATVVAIVFVAADIFQNIGLAAPVGTSYNQQQTGNLNVHIDLKDIQLVAVLQNGNPIEADYGDYDYTYDYSDFTIKPPMRNLTTTLDPPINASSTSSVEPWHTWPTTTATSLASTASVVTAHPLLQPESADVQPESAFTENASSSVSVPPAPEAMHDNYTAIKPLFESELPSTDSPAPTSSITMRAESTNKFGEDLATNNKNNVFAAIDAAVPANEQNPSSTARPGNAETSTERSQVQLSKQCNQGYRRDRKGQCRPQIRRRVASSLIPFGIRLTPEVMQQHNGYRGTV</sequence>
<evidence type="ECO:0000256" key="1">
    <source>
        <dbReference type="SAM" id="MobiDB-lite"/>
    </source>
</evidence>
<keyword evidence="3" id="KW-1185">Reference proteome</keyword>
<name>A0A6J0BJN6_NEOLC</name>
<organism evidence="3 4">
    <name type="scientific">Neodiprion lecontei</name>
    <name type="common">Redheaded pine sawfly</name>
    <dbReference type="NCBI Taxonomy" id="441921"/>
    <lineage>
        <taxon>Eukaryota</taxon>
        <taxon>Metazoa</taxon>
        <taxon>Ecdysozoa</taxon>
        <taxon>Arthropoda</taxon>
        <taxon>Hexapoda</taxon>
        <taxon>Insecta</taxon>
        <taxon>Pterygota</taxon>
        <taxon>Neoptera</taxon>
        <taxon>Endopterygota</taxon>
        <taxon>Hymenoptera</taxon>
        <taxon>Tenthredinoidea</taxon>
        <taxon>Diprionidae</taxon>
        <taxon>Diprioninae</taxon>
        <taxon>Neodiprion</taxon>
    </lineage>
</organism>
<feature type="region of interest" description="Disordered" evidence="1">
    <location>
        <begin position="217"/>
        <end position="261"/>
    </location>
</feature>
<evidence type="ECO:0000313" key="3">
    <source>
        <dbReference type="Proteomes" id="UP000829291"/>
    </source>
</evidence>
<dbReference type="RefSeq" id="XP_015514896.1">
    <property type="nucleotide sequence ID" value="XM_015659410.1"/>
</dbReference>
<protein>
    <submittedName>
        <fullName evidence="4 5">Uncharacterized protein LOC107220716</fullName>
    </submittedName>
</protein>
<keyword evidence="2" id="KW-0732">Signal</keyword>
<reference evidence="4 5" key="1">
    <citation type="submission" date="2025-04" db="UniProtKB">
        <authorList>
            <consortium name="RefSeq"/>
        </authorList>
    </citation>
    <scope>IDENTIFICATION</scope>
    <source>
        <tissue evidence="4 5">Whole body</tissue>
    </source>
</reference>
<dbReference type="OrthoDB" id="6700395at2759"/>
<proteinExistence type="predicted"/>
<evidence type="ECO:0000313" key="5">
    <source>
        <dbReference type="RefSeq" id="XP_015514896.1"/>
    </source>
</evidence>
<accession>A0A6J0BJN6</accession>
<feature type="signal peptide" evidence="2">
    <location>
        <begin position="1"/>
        <end position="26"/>
    </location>
</feature>